<feature type="domain" description="Large polyvalent protein associated" evidence="2">
    <location>
        <begin position="408"/>
        <end position="512"/>
    </location>
</feature>
<dbReference type="EMBL" id="AHDJ01000073">
    <property type="protein sequence ID" value="EJQ36023.1"/>
    <property type="molecule type" value="Genomic_DNA"/>
</dbReference>
<dbReference type="PATRIC" id="fig|1053189.3.peg.5600"/>
<protein>
    <submittedName>
        <fullName evidence="3">Uncharacterized protein</fullName>
    </submittedName>
</protein>
<evidence type="ECO:0000313" key="3">
    <source>
        <dbReference type="EMBL" id="EJQ36023.1"/>
    </source>
</evidence>
<comment type="caution">
    <text evidence="3">The sequence shown here is derived from an EMBL/GenBank/DDBJ whole genome shotgun (WGS) entry which is preliminary data.</text>
</comment>
<dbReference type="Pfam" id="PF08401">
    <property type="entry name" value="ArdcN"/>
    <property type="match status" value="1"/>
</dbReference>
<dbReference type="InterPro" id="IPR041045">
    <property type="entry name" value="LPD25"/>
</dbReference>
<dbReference type="InterPro" id="IPR013610">
    <property type="entry name" value="ArdC_N"/>
</dbReference>
<accession>J7WVQ8</accession>
<evidence type="ECO:0000259" key="2">
    <source>
        <dbReference type="Pfam" id="PF18840"/>
    </source>
</evidence>
<proteinExistence type="predicted"/>
<feature type="domain" description="N-terminal" evidence="1">
    <location>
        <begin position="19"/>
        <end position="131"/>
    </location>
</feature>
<dbReference type="GO" id="GO:0003697">
    <property type="term" value="F:single-stranded DNA binding"/>
    <property type="evidence" value="ECO:0007669"/>
    <property type="project" value="InterPro"/>
</dbReference>
<gene>
    <name evidence="3" type="ORF">IEE_05499</name>
</gene>
<sequence length="592" mass="68688">MAYKKKNFTPKTKEQIQEETKEVMDKVLADITKYYTSPEDMLELANFMSKFSDYSPRNMQLIKSQFEHSYACANYKTFKDAGFHVNKGEKAMKVFHPYMKEYVRDPKTKAAIPLKNLTEEQKKQVEKGELKVKTQTTYYLKATAFDISQTNAKPEDLPKIFPNRQFNFEVSDGNKELLKLGIKALAEKENIKIKMMGDRDALIDELGNIHGSYVQTIDGSRSEIVMNTRNTETTELSVSIHELAHAKLHNVKVDHSDHTPTKEFEAELTSYVVCKHYGMDTSEVTVPYIAQWTKNGQDIEEKDKSIMRVHETASSFINTIDQKISELQREMEKNMEQSKGEIDDVYLVRYGALTSTEEEIVTVHDLRERAGRDKSYNDVENAKSLNDKEYIEEFNKVNKVNCIALNHNEIKKPMVVIQWSEADLETNKAIPFGEASEMMSKRIAEIDIESEKAREKGEFVPYEKTRYHLILPKEMDKDFQRMEVITMDRLDLGDGGYKSPYEQIVDEKGYLSDEIKQALQKEINSFNEQTRGQSNPEKLRAVDRTVIGEKQQDKVDHFSSKETERNEDTAVIELQETKRKMARRAYMQQMER</sequence>
<dbReference type="Proteomes" id="UP000006600">
    <property type="component" value="Unassembled WGS sequence"/>
</dbReference>
<dbReference type="RefSeq" id="WP_002107430.1">
    <property type="nucleotide sequence ID" value="NZ_JH792001.1"/>
</dbReference>
<dbReference type="HOGENOM" id="CLU_012069_5_0_9"/>
<organism evidence="3 4">
    <name type="scientific">Bacillus cereus BAG5X1-1</name>
    <dbReference type="NCBI Taxonomy" id="1053189"/>
    <lineage>
        <taxon>Bacteria</taxon>
        <taxon>Bacillati</taxon>
        <taxon>Bacillota</taxon>
        <taxon>Bacilli</taxon>
        <taxon>Bacillales</taxon>
        <taxon>Bacillaceae</taxon>
        <taxon>Bacillus</taxon>
        <taxon>Bacillus cereus group</taxon>
    </lineage>
</organism>
<evidence type="ECO:0000313" key="4">
    <source>
        <dbReference type="Proteomes" id="UP000006600"/>
    </source>
</evidence>
<reference evidence="3 4" key="1">
    <citation type="submission" date="2012-04" db="EMBL/GenBank/DDBJ databases">
        <title>The Genome Sequence of Bacillus cereus BAG5X1-1.</title>
        <authorList>
            <consortium name="The Broad Institute Genome Sequencing Platform"/>
            <consortium name="The Broad Institute Genome Sequencing Center for Infectious Disease"/>
            <person name="Feldgarden M."/>
            <person name="Van der Auwera G.A."/>
            <person name="Mahillon J."/>
            <person name="Duprez V."/>
            <person name="Timmery S."/>
            <person name="Mattelet C."/>
            <person name="Dierick K."/>
            <person name="Sun M."/>
            <person name="Yu Z."/>
            <person name="Zhu L."/>
            <person name="Hu X."/>
            <person name="Shank E.B."/>
            <person name="Swiecicka I."/>
            <person name="Hansen B.M."/>
            <person name="Andrup L."/>
            <person name="Young S.K."/>
            <person name="Zeng Q."/>
            <person name="Gargeya S."/>
            <person name="Fitzgerald M."/>
            <person name="Haas B."/>
            <person name="Abouelleil A."/>
            <person name="Alvarado L."/>
            <person name="Arachchi H.M."/>
            <person name="Berlin A."/>
            <person name="Chapman S.B."/>
            <person name="Goldberg J."/>
            <person name="Griggs A."/>
            <person name="Gujja S."/>
            <person name="Hansen M."/>
            <person name="Howarth C."/>
            <person name="Imamovic A."/>
            <person name="Larimer J."/>
            <person name="McCowen C."/>
            <person name="Montmayeur A."/>
            <person name="Murphy C."/>
            <person name="Neiman D."/>
            <person name="Pearson M."/>
            <person name="Priest M."/>
            <person name="Roberts A."/>
            <person name="Saif S."/>
            <person name="Shea T."/>
            <person name="Sisk P."/>
            <person name="Sykes S."/>
            <person name="Wortman J."/>
            <person name="Nusbaum C."/>
            <person name="Birren B."/>
        </authorList>
    </citation>
    <scope>NUCLEOTIDE SEQUENCE [LARGE SCALE GENOMIC DNA]</scope>
    <source>
        <strain evidence="3 4">BAG5X1-1</strain>
    </source>
</reference>
<evidence type="ECO:0000259" key="1">
    <source>
        <dbReference type="Pfam" id="PF08401"/>
    </source>
</evidence>
<dbReference type="Pfam" id="PF18840">
    <property type="entry name" value="LPD25"/>
    <property type="match status" value="1"/>
</dbReference>
<dbReference type="AlphaFoldDB" id="J7WVQ8"/>
<name>J7WVQ8_BACCE</name>